<reference evidence="3" key="1">
    <citation type="journal article" date="2023" name="Mol. Phylogenet. Evol.">
        <title>Genome-scale phylogeny and comparative genomics of the fungal order Sordariales.</title>
        <authorList>
            <person name="Hensen N."/>
            <person name="Bonometti L."/>
            <person name="Westerberg I."/>
            <person name="Brannstrom I.O."/>
            <person name="Guillou S."/>
            <person name="Cros-Aarteil S."/>
            <person name="Calhoun S."/>
            <person name="Haridas S."/>
            <person name="Kuo A."/>
            <person name="Mondo S."/>
            <person name="Pangilinan J."/>
            <person name="Riley R."/>
            <person name="LaButti K."/>
            <person name="Andreopoulos B."/>
            <person name="Lipzen A."/>
            <person name="Chen C."/>
            <person name="Yan M."/>
            <person name="Daum C."/>
            <person name="Ng V."/>
            <person name="Clum A."/>
            <person name="Steindorff A."/>
            <person name="Ohm R.A."/>
            <person name="Martin F."/>
            <person name="Silar P."/>
            <person name="Natvig D.O."/>
            <person name="Lalanne C."/>
            <person name="Gautier V."/>
            <person name="Ament-Velasquez S.L."/>
            <person name="Kruys A."/>
            <person name="Hutchinson M.I."/>
            <person name="Powell A.J."/>
            <person name="Barry K."/>
            <person name="Miller A.N."/>
            <person name="Grigoriev I.V."/>
            <person name="Debuchy R."/>
            <person name="Gladieux P."/>
            <person name="Hiltunen Thoren M."/>
            <person name="Johannesson H."/>
        </authorList>
    </citation>
    <scope>NUCLEOTIDE SEQUENCE</scope>
    <source>
        <strain evidence="3">CBS 232.78</strain>
    </source>
</reference>
<dbReference type="Pfam" id="PF05063">
    <property type="entry name" value="MT-A70"/>
    <property type="match status" value="1"/>
</dbReference>
<gene>
    <name evidence="3" type="ORF">B0H63DRAFT_126476</name>
</gene>
<reference evidence="3" key="2">
    <citation type="submission" date="2023-06" db="EMBL/GenBank/DDBJ databases">
        <authorList>
            <consortium name="Lawrence Berkeley National Laboratory"/>
            <person name="Haridas S."/>
            <person name="Hensen N."/>
            <person name="Bonometti L."/>
            <person name="Westerberg I."/>
            <person name="Brannstrom I.O."/>
            <person name="Guillou S."/>
            <person name="Cros-Aarteil S."/>
            <person name="Calhoun S."/>
            <person name="Kuo A."/>
            <person name="Mondo S."/>
            <person name="Pangilinan J."/>
            <person name="Riley R."/>
            <person name="LaButti K."/>
            <person name="Andreopoulos B."/>
            <person name="Lipzen A."/>
            <person name="Chen C."/>
            <person name="Yanf M."/>
            <person name="Daum C."/>
            <person name="Ng V."/>
            <person name="Clum A."/>
            <person name="Steindorff A."/>
            <person name="Ohm R."/>
            <person name="Martin F."/>
            <person name="Silar P."/>
            <person name="Natvig D."/>
            <person name="Lalanne C."/>
            <person name="Gautier V."/>
            <person name="Ament-velasquez S.L."/>
            <person name="Kruys A."/>
            <person name="Hutchinson M.I."/>
            <person name="Powell A.J."/>
            <person name="Barry K."/>
            <person name="Miller A.N."/>
            <person name="Grigoriev I.V."/>
            <person name="Debuchy R."/>
            <person name="Gladieux P."/>
            <person name="Thoren M.H."/>
            <person name="Johannesson H."/>
        </authorList>
    </citation>
    <scope>NUCLEOTIDE SEQUENCE</scope>
    <source>
        <strain evidence="3">CBS 232.78</strain>
    </source>
</reference>
<keyword evidence="4" id="KW-1185">Reference proteome</keyword>
<dbReference type="AlphaFoldDB" id="A0AAE0P080"/>
<dbReference type="InterPro" id="IPR002052">
    <property type="entry name" value="DNA_methylase_N6_adenine_CS"/>
</dbReference>
<dbReference type="EMBL" id="JAULSW010000002">
    <property type="protein sequence ID" value="KAK3390927.1"/>
    <property type="molecule type" value="Genomic_DNA"/>
</dbReference>
<proteinExistence type="inferred from homology"/>
<dbReference type="InterPro" id="IPR029063">
    <property type="entry name" value="SAM-dependent_MTases_sf"/>
</dbReference>
<name>A0AAE0P080_9PEZI</name>
<dbReference type="PROSITE" id="PS00092">
    <property type="entry name" value="N6_MTASE"/>
    <property type="match status" value="1"/>
</dbReference>
<dbReference type="GO" id="GO:0003676">
    <property type="term" value="F:nucleic acid binding"/>
    <property type="evidence" value="ECO:0007669"/>
    <property type="project" value="InterPro"/>
</dbReference>
<dbReference type="SUPFAM" id="SSF53335">
    <property type="entry name" value="S-adenosyl-L-methionine-dependent methyltransferases"/>
    <property type="match status" value="1"/>
</dbReference>
<comment type="similarity">
    <text evidence="1">Belongs to the MT-A70-like family.</text>
</comment>
<dbReference type="PROSITE" id="PS51143">
    <property type="entry name" value="MT_A70"/>
    <property type="match status" value="1"/>
</dbReference>
<dbReference type="PANTHER" id="PTHR12829:SF4">
    <property type="entry name" value="N(6)-ADENINE-SPECIFIC METHYLTRANSFERASE METTL4"/>
    <property type="match status" value="1"/>
</dbReference>
<dbReference type="GO" id="GO:0032259">
    <property type="term" value="P:methylation"/>
    <property type="evidence" value="ECO:0007669"/>
    <property type="project" value="InterPro"/>
</dbReference>
<evidence type="ECO:0000313" key="3">
    <source>
        <dbReference type="EMBL" id="KAK3390927.1"/>
    </source>
</evidence>
<evidence type="ECO:0000256" key="1">
    <source>
        <dbReference type="PROSITE-ProRule" id="PRU00489"/>
    </source>
</evidence>
<accession>A0AAE0P080</accession>
<evidence type="ECO:0000256" key="2">
    <source>
        <dbReference type="SAM" id="MobiDB-lite"/>
    </source>
</evidence>
<evidence type="ECO:0000313" key="4">
    <source>
        <dbReference type="Proteomes" id="UP001285441"/>
    </source>
</evidence>
<comment type="caution">
    <text evidence="3">The sequence shown here is derived from an EMBL/GenBank/DDBJ whole genome shotgun (WGS) entry which is preliminary data.</text>
</comment>
<protein>
    <submittedName>
        <fullName evidence="3">MT-A70-domain-containing protein</fullName>
    </submittedName>
</protein>
<organism evidence="3 4">
    <name type="scientific">Podospora didyma</name>
    <dbReference type="NCBI Taxonomy" id="330526"/>
    <lineage>
        <taxon>Eukaryota</taxon>
        <taxon>Fungi</taxon>
        <taxon>Dikarya</taxon>
        <taxon>Ascomycota</taxon>
        <taxon>Pezizomycotina</taxon>
        <taxon>Sordariomycetes</taxon>
        <taxon>Sordariomycetidae</taxon>
        <taxon>Sordariales</taxon>
        <taxon>Podosporaceae</taxon>
        <taxon>Podospora</taxon>
    </lineage>
</organism>
<dbReference type="InterPro" id="IPR007757">
    <property type="entry name" value="MT-A70-like"/>
</dbReference>
<feature type="region of interest" description="Disordered" evidence="2">
    <location>
        <begin position="148"/>
        <end position="171"/>
    </location>
</feature>
<dbReference type="PANTHER" id="PTHR12829">
    <property type="entry name" value="N6-ADENOSINE-METHYLTRANSFERASE"/>
    <property type="match status" value="1"/>
</dbReference>
<dbReference type="GO" id="GO:0008168">
    <property type="term" value="F:methyltransferase activity"/>
    <property type="evidence" value="ECO:0007669"/>
    <property type="project" value="InterPro"/>
</dbReference>
<dbReference type="Proteomes" id="UP001285441">
    <property type="component" value="Unassembled WGS sequence"/>
</dbReference>
<sequence>MGSESAVLFQNDSRTTAILDLPRSIEEAQVLSSQLSSVGKPKKAPVRRLVSALPPASPFVTPEPKKRGREPLLPTSSARHQLDELMSLAAVESALQDIAQSGYSGPWCLPRCLPPPSSMTPRHREKEAKTETARATEPAALVVAEARRGTGECDTVPAPAPVPATPSTTGIDSFSSTDDASYFIPDASRYFLGTIESQREAFLSAAAPESLGLIVMDPPWPNRSAKRKRGAYQPADGFGSIRTMLSLIPVASHLAPGGLVAVWVTNSEKSVDLLTSSPQGGGGVFAAWDVELVGEWTWLKVTSQGEPIVSLDSSWRKPWERLLIARKRGGPKKQQPIHSKVIITVPDVHSRKPNLRRLFDELLPPGYRALEVFARSLTAGWLSWGDQVLLFQQKDHWLSDPAAVDAEENGNKPVENYVH</sequence>
<dbReference type="GO" id="GO:0005634">
    <property type="term" value="C:nucleus"/>
    <property type="evidence" value="ECO:0007669"/>
    <property type="project" value="TreeGrafter"/>
</dbReference>
<feature type="region of interest" description="Disordered" evidence="2">
    <location>
        <begin position="53"/>
        <end position="74"/>
    </location>
</feature>